<sequence length="350" mass="41356">METHVEQQEVDVHQARWGGRWHGSVSNVTDRVRRLFHSSRRDILLQLEAKQDALLHRVSQISQSIAEYHRVSQISQDHGGHDKLKEKLEESEKELKHRLEKGQKHERKLETDLQELTNQIHQLDLEVVRLKMGNQQLTNDKSRLSHQLDELRESLKESKHSIFVLEKHKAELKKNCNTHNDRIREYERSLEKSDLDRGRLKGLLETNEELVQKHTKDRGKLLVYMKKRASHQEEQMRLLREQFRRRLAQAYKDRNADKALTFTTNSNEKLVTRLMEAEFKVYRRERLVEVLADRLRQYEDDFDVVTAPECAPYLDGDYKGTTRADLTRMNSDLTCTDDSESSTMTSDISY</sequence>
<dbReference type="SUPFAM" id="SSF90257">
    <property type="entry name" value="Myosin rod fragments"/>
    <property type="match status" value="1"/>
</dbReference>
<name>A0A210QTU1_MIZYE</name>
<dbReference type="OrthoDB" id="6087328at2759"/>
<evidence type="ECO:0000313" key="2">
    <source>
        <dbReference type="EMBL" id="OWF52135.1"/>
    </source>
</evidence>
<evidence type="ECO:0000256" key="1">
    <source>
        <dbReference type="SAM" id="Coils"/>
    </source>
</evidence>
<organism evidence="2 3">
    <name type="scientific">Mizuhopecten yessoensis</name>
    <name type="common">Japanese scallop</name>
    <name type="synonym">Patinopecten yessoensis</name>
    <dbReference type="NCBI Taxonomy" id="6573"/>
    <lineage>
        <taxon>Eukaryota</taxon>
        <taxon>Metazoa</taxon>
        <taxon>Spiralia</taxon>
        <taxon>Lophotrochozoa</taxon>
        <taxon>Mollusca</taxon>
        <taxon>Bivalvia</taxon>
        <taxon>Autobranchia</taxon>
        <taxon>Pteriomorphia</taxon>
        <taxon>Pectinida</taxon>
        <taxon>Pectinoidea</taxon>
        <taxon>Pectinidae</taxon>
        <taxon>Mizuhopecten</taxon>
    </lineage>
</organism>
<protein>
    <submittedName>
        <fullName evidence="2">Uncharacterized protein</fullName>
    </submittedName>
</protein>
<accession>A0A210QTU1</accession>
<evidence type="ECO:0000313" key="3">
    <source>
        <dbReference type="Proteomes" id="UP000242188"/>
    </source>
</evidence>
<dbReference type="Proteomes" id="UP000242188">
    <property type="component" value="Unassembled WGS sequence"/>
</dbReference>
<feature type="coiled-coil region" evidence="1">
    <location>
        <begin position="81"/>
        <end position="189"/>
    </location>
</feature>
<keyword evidence="1" id="KW-0175">Coiled coil</keyword>
<reference evidence="2 3" key="1">
    <citation type="journal article" date="2017" name="Nat. Ecol. Evol.">
        <title>Scallop genome provides insights into evolution of bilaterian karyotype and development.</title>
        <authorList>
            <person name="Wang S."/>
            <person name="Zhang J."/>
            <person name="Jiao W."/>
            <person name="Li J."/>
            <person name="Xun X."/>
            <person name="Sun Y."/>
            <person name="Guo X."/>
            <person name="Huan P."/>
            <person name="Dong B."/>
            <person name="Zhang L."/>
            <person name="Hu X."/>
            <person name="Sun X."/>
            <person name="Wang J."/>
            <person name="Zhao C."/>
            <person name="Wang Y."/>
            <person name="Wang D."/>
            <person name="Huang X."/>
            <person name="Wang R."/>
            <person name="Lv J."/>
            <person name="Li Y."/>
            <person name="Zhang Z."/>
            <person name="Liu B."/>
            <person name="Lu W."/>
            <person name="Hui Y."/>
            <person name="Liang J."/>
            <person name="Zhou Z."/>
            <person name="Hou R."/>
            <person name="Li X."/>
            <person name="Liu Y."/>
            <person name="Li H."/>
            <person name="Ning X."/>
            <person name="Lin Y."/>
            <person name="Zhao L."/>
            <person name="Xing Q."/>
            <person name="Dou J."/>
            <person name="Li Y."/>
            <person name="Mao J."/>
            <person name="Guo H."/>
            <person name="Dou H."/>
            <person name="Li T."/>
            <person name="Mu C."/>
            <person name="Jiang W."/>
            <person name="Fu Q."/>
            <person name="Fu X."/>
            <person name="Miao Y."/>
            <person name="Liu J."/>
            <person name="Yu Q."/>
            <person name="Li R."/>
            <person name="Liao H."/>
            <person name="Li X."/>
            <person name="Kong Y."/>
            <person name="Jiang Z."/>
            <person name="Chourrout D."/>
            <person name="Li R."/>
            <person name="Bao Z."/>
        </authorList>
    </citation>
    <scope>NUCLEOTIDE SEQUENCE [LARGE SCALE GENOMIC DNA]</scope>
    <source>
        <strain evidence="2 3">PY_sf001</strain>
    </source>
</reference>
<gene>
    <name evidence="2" type="ORF">KP79_PYT15692</name>
</gene>
<dbReference type="AlphaFoldDB" id="A0A210QTU1"/>
<proteinExistence type="predicted"/>
<keyword evidence="3" id="KW-1185">Reference proteome</keyword>
<comment type="caution">
    <text evidence="2">The sequence shown here is derived from an EMBL/GenBank/DDBJ whole genome shotgun (WGS) entry which is preliminary data.</text>
</comment>
<dbReference type="EMBL" id="NEDP02001925">
    <property type="protein sequence ID" value="OWF52135.1"/>
    <property type="molecule type" value="Genomic_DNA"/>
</dbReference>